<protein>
    <submittedName>
        <fullName evidence="2">Uncharacterized protein</fullName>
    </submittedName>
</protein>
<feature type="chain" id="PRO_5012936895" evidence="1">
    <location>
        <begin position="25"/>
        <end position="214"/>
    </location>
</feature>
<evidence type="ECO:0000313" key="3">
    <source>
        <dbReference type="Proteomes" id="UP000193061"/>
    </source>
</evidence>
<proteinExistence type="predicted"/>
<accession>A0A1X7A9B9</accession>
<dbReference type="EMBL" id="FWFX01000025">
    <property type="protein sequence ID" value="SLN73779.1"/>
    <property type="molecule type" value="Genomic_DNA"/>
</dbReference>
<organism evidence="2 3">
    <name type="scientific">Roseovarius albus</name>
    <dbReference type="NCBI Taxonomy" id="1247867"/>
    <lineage>
        <taxon>Bacteria</taxon>
        <taxon>Pseudomonadati</taxon>
        <taxon>Pseudomonadota</taxon>
        <taxon>Alphaproteobacteria</taxon>
        <taxon>Rhodobacterales</taxon>
        <taxon>Roseobacteraceae</taxon>
        <taxon>Roseovarius</taxon>
    </lineage>
</organism>
<evidence type="ECO:0000256" key="1">
    <source>
        <dbReference type="SAM" id="SignalP"/>
    </source>
</evidence>
<feature type="signal peptide" evidence="1">
    <location>
        <begin position="1"/>
        <end position="24"/>
    </location>
</feature>
<keyword evidence="1" id="KW-0732">Signal</keyword>
<dbReference type="Proteomes" id="UP000193061">
    <property type="component" value="Unassembled WGS sequence"/>
</dbReference>
<name>A0A1X7A9B9_9RHOB</name>
<evidence type="ECO:0000313" key="2">
    <source>
        <dbReference type="EMBL" id="SLN73779.1"/>
    </source>
</evidence>
<keyword evidence="3" id="KW-1185">Reference proteome</keyword>
<sequence length="214" mass="23087">MGEMSRRILMGTMLSAIAVGPAAAESLAEKIGNRQIPRDVAATFKVTTVDVSWGDFEAGEGSLDTQNYDPVSNYLSLNEQSQYIDSTQYFSQGILSGANISGVTPVHIDLRLRGFAGQNLLGKSGQFLVSNVRVFDSLTNEQLGRTRLIFGGAIQTSIVTLEDVPKVRIGEHVISRPVDSSVRIEGLSYAVATELAVFLYGPSGLKQGEENFQP</sequence>
<gene>
    <name evidence="2" type="ORF">ROA7450_04172</name>
</gene>
<reference evidence="2 3" key="1">
    <citation type="submission" date="2017-03" db="EMBL/GenBank/DDBJ databases">
        <authorList>
            <person name="Afonso C.L."/>
            <person name="Miller P.J."/>
            <person name="Scott M.A."/>
            <person name="Spackman E."/>
            <person name="Goraichik I."/>
            <person name="Dimitrov K.M."/>
            <person name="Suarez D.L."/>
            <person name="Swayne D.E."/>
        </authorList>
    </citation>
    <scope>NUCLEOTIDE SEQUENCE [LARGE SCALE GENOMIC DNA]</scope>
    <source>
        <strain evidence="2 3">CECT 7450</strain>
    </source>
</reference>
<dbReference type="AlphaFoldDB" id="A0A1X7A9B9"/>